<comment type="subcellular location">
    <subcellularLocation>
        <location evidence="1">Membrane</location>
    </subcellularLocation>
</comment>
<name>S5DWY6_9ACTN</name>
<evidence type="ECO:0000256" key="6">
    <source>
        <dbReference type="ARBA" id="ARBA00023004"/>
    </source>
</evidence>
<feature type="transmembrane region" description="Helical" evidence="8">
    <location>
        <begin position="20"/>
        <end position="45"/>
    </location>
</feature>
<dbReference type="InterPro" id="IPR034804">
    <property type="entry name" value="SQR/QFR_C/D"/>
</dbReference>
<reference evidence="9" key="1">
    <citation type="journal article" date="2013" name="Sci. Rep.">
        <title>Metagenomics uncovers a new group of low GC and ultra-small marine Actinobacteria.</title>
        <authorList>
            <person name="Ghai R."/>
            <person name="Mizuno C.M."/>
            <person name="Picazo A."/>
            <person name="Camacho A."/>
            <person name="Rodriguez-Valera F."/>
        </authorList>
    </citation>
    <scope>NUCLEOTIDE SEQUENCE</scope>
</reference>
<keyword evidence="4" id="KW-0479">Metal-binding</keyword>
<dbReference type="InterPro" id="IPR000701">
    <property type="entry name" value="SuccDH_FuR_B_TM-su"/>
</dbReference>
<keyword evidence="3 8" id="KW-0812">Transmembrane</keyword>
<evidence type="ECO:0000313" key="9">
    <source>
        <dbReference type="EMBL" id="AGQ19462.1"/>
    </source>
</evidence>
<dbReference type="Pfam" id="PF01127">
    <property type="entry name" value="Sdh_cyt"/>
    <property type="match status" value="1"/>
</dbReference>
<organism evidence="9">
    <name type="scientific">Candidatus Actinomarina minuta</name>
    <dbReference type="NCBI Taxonomy" id="1389454"/>
    <lineage>
        <taxon>Bacteria</taxon>
        <taxon>Bacillati</taxon>
        <taxon>Actinomycetota</taxon>
        <taxon>Actinomycetes</taxon>
        <taxon>Candidatus Actinomarinidae</taxon>
        <taxon>Candidatus Actinomarinales</taxon>
        <taxon>Candidatus Actinomarineae</taxon>
        <taxon>Candidatus Actinomarinaceae</taxon>
        <taxon>Candidatus Actinomarina</taxon>
    </lineage>
</organism>
<dbReference type="EMBL" id="KC811132">
    <property type="protein sequence ID" value="AGQ19462.1"/>
    <property type="molecule type" value="Genomic_DNA"/>
</dbReference>
<protein>
    <submittedName>
        <fullName evidence="9">Succinate dehydrogenase, hydrophobic anchor subunit</fullName>
    </submittedName>
</protein>
<feature type="transmembrane region" description="Helical" evidence="8">
    <location>
        <begin position="104"/>
        <end position="128"/>
    </location>
</feature>
<evidence type="ECO:0000256" key="3">
    <source>
        <dbReference type="ARBA" id="ARBA00022692"/>
    </source>
</evidence>
<dbReference type="Gene3D" id="1.20.1300.10">
    <property type="entry name" value="Fumarate reductase/succinate dehydrogenase, transmembrane subunit"/>
    <property type="match status" value="1"/>
</dbReference>
<keyword evidence="2" id="KW-0349">Heme</keyword>
<evidence type="ECO:0000256" key="2">
    <source>
        <dbReference type="ARBA" id="ARBA00022617"/>
    </source>
</evidence>
<evidence type="ECO:0000256" key="5">
    <source>
        <dbReference type="ARBA" id="ARBA00022989"/>
    </source>
</evidence>
<accession>S5DWY6</accession>
<evidence type="ECO:0000256" key="7">
    <source>
        <dbReference type="ARBA" id="ARBA00023136"/>
    </source>
</evidence>
<evidence type="ECO:0000256" key="1">
    <source>
        <dbReference type="ARBA" id="ARBA00004370"/>
    </source>
</evidence>
<evidence type="ECO:0000256" key="8">
    <source>
        <dbReference type="SAM" id="Phobius"/>
    </source>
</evidence>
<keyword evidence="6" id="KW-0408">Iron</keyword>
<proteinExistence type="predicted"/>
<keyword evidence="7 8" id="KW-0472">Membrane</keyword>
<keyword evidence="5 8" id="KW-1133">Transmembrane helix</keyword>
<dbReference type="SUPFAM" id="SSF81343">
    <property type="entry name" value="Fumarate reductase respiratory complex transmembrane subunits"/>
    <property type="match status" value="1"/>
</dbReference>
<feature type="transmembrane region" description="Helical" evidence="8">
    <location>
        <begin position="74"/>
        <end position="92"/>
    </location>
</feature>
<dbReference type="GO" id="GO:0046872">
    <property type="term" value="F:metal ion binding"/>
    <property type="evidence" value="ECO:0007669"/>
    <property type="project" value="UniProtKB-KW"/>
</dbReference>
<sequence>MKTERADWGRRQPPMSESSFELYAWFFMRVSGLLLVLLAVSHMFIMHVFNDTLNLDYEFVAARWDTPYWRAFDWLLLALSLLHGTNGLRVVLHDNISDQTVRKLSLSALYGTSLVFFILGTYVIVAFVSKV</sequence>
<dbReference type="AlphaFoldDB" id="S5DWY6"/>
<evidence type="ECO:0000256" key="4">
    <source>
        <dbReference type="ARBA" id="ARBA00022723"/>
    </source>
</evidence>
<dbReference type="GO" id="GO:0016020">
    <property type="term" value="C:membrane"/>
    <property type="evidence" value="ECO:0007669"/>
    <property type="project" value="UniProtKB-SubCell"/>
</dbReference>